<evidence type="ECO:0000313" key="7">
    <source>
        <dbReference type="EMBL" id="MDV3102981.1"/>
    </source>
</evidence>
<keyword evidence="2 5" id="KW-0540">Nuclease</keyword>
<dbReference type="AlphaFoldDB" id="A0AAE4T2Q7"/>
<dbReference type="GO" id="GO:0000287">
    <property type="term" value="F:magnesium ion binding"/>
    <property type="evidence" value="ECO:0007669"/>
    <property type="project" value="UniProtKB-UniRule"/>
</dbReference>
<comment type="similarity">
    <text evidence="5">Belongs to the PINc/VapC protein family.</text>
</comment>
<dbReference type="GO" id="GO:0016787">
    <property type="term" value="F:hydrolase activity"/>
    <property type="evidence" value="ECO:0007669"/>
    <property type="project" value="UniProtKB-KW"/>
</dbReference>
<comment type="cofactor">
    <cofactor evidence="5">
        <name>Mg(2+)</name>
        <dbReference type="ChEBI" id="CHEBI:18420"/>
    </cofactor>
</comment>
<dbReference type="InterPro" id="IPR039018">
    <property type="entry name" value="VapC20-like"/>
</dbReference>
<dbReference type="Proteomes" id="UP001245683">
    <property type="component" value="Unassembled WGS sequence"/>
</dbReference>
<dbReference type="HAMAP" id="MF_00265">
    <property type="entry name" value="VapC_Nob1"/>
    <property type="match status" value="1"/>
</dbReference>
<accession>A0AAE4T2Q7</accession>
<keyword evidence="3 5" id="KW-0479">Metal-binding</keyword>
<evidence type="ECO:0000256" key="5">
    <source>
        <dbReference type="HAMAP-Rule" id="MF_00265"/>
    </source>
</evidence>
<dbReference type="GO" id="GO:0090729">
    <property type="term" value="F:toxin activity"/>
    <property type="evidence" value="ECO:0007669"/>
    <property type="project" value="UniProtKB-KW"/>
</dbReference>
<feature type="binding site" evidence="5">
    <location>
        <position position="111"/>
    </location>
    <ligand>
        <name>Mg(2+)</name>
        <dbReference type="ChEBI" id="CHEBI:18420"/>
    </ligand>
</feature>
<evidence type="ECO:0000256" key="2">
    <source>
        <dbReference type="ARBA" id="ARBA00022722"/>
    </source>
</evidence>
<sequence>MAKPLKPELIYLDTSAMIALLARDDPEHERAVSFFREAVSRGSRFVLGRPTLMEFLNGVSKHVGKDVALEQYRLYTSSKFIFIERETEGDWERAWELFFKYTDKKGLDMIDALALAMMERLKIRKAFTFDSDFTVLFETVP</sequence>
<dbReference type="RefSeq" id="WP_315339372.1">
    <property type="nucleotide sequence ID" value="NZ_JAVDZE010000001.1"/>
</dbReference>
<keyword evidence="4 5" id="KW-0378">Hydrolase</keyword>
<organism evidence="7 8">
    <name type="scientific">Thermococcus waiotapuensis</name>
    <dbReference type="NCBI Taxonomy" id="90909"/>
    <lineage>
        <taxon>Archaea</taxon>
        <taxon>Methanobacteriati</taxon>
        <taxon>Methanobacteriota</taxon>
        <taxon>Thermococci</taxon>
        <taxon>Thermococcales</taxon>
        <taxon>Thermococcaceae</taxon>
        <taxon>Thermococcus</taxon>
    </lineage>
</organism>
<keyword evidence="1 5" id="KW-1277">Toxin-antitoxin system</keyword>
<evidence type="ECO:0000259" key="6">
    <source>
        <dbReference type="Pfam" id="PF01850"/>
    </source>
</evidence>
<comment type="caution">
    <text evidence="7">The sequence shown here is derived from an EMBL/GenBank/DDBJ whole genome shotgun (WGS) entry which is preliminary data.</text>
</comment>
<dbReference type="EC" id="3.1.-.-" evidence="5"/>
<dbReference type="InterPro" id="IPR022907">
    <property type="entry name" value="VapC_family"/>
</dbReference>
<evidence type="ECO:0000313" key="8">
    <source>
        <dbReference type="Proteomes" id="UP001245683"/>
    </source>
</evidence>
<proteinExistence type="inferred from homology"/>
<protein>
    <recommendedName>
        <fullName evidence="5">Ribonuclease VapC</fullName>
        <shortName evidence="5">RNase VapC</shortName>
        <ecNumber evidence="5">3.1.-.-</ecNumber>
    </recommendedName>
    <alternativeName>
        <fullName evidence="5">Putative toxin VapC</fullName>
    </alternativeName>
</protein>
<evidence type="ECO:0000256" key="1">
    <source>
        <dbReference type="ARBA" id="ARBA00022649"/>
    </source>
</evidence>
<comment type="function">
    <text evidence="5">Toxic component of a toxin-antitoxin (TA) system. An RNase.</text>
</comment>
<evidence type="ECO:0000256" key="4">
    <source>
        <dbReference type="ARBA" id="ARBA00022801"/>
    </source>
</evidence>
<keyword evidence="5" id="KW-0800">Toxin</keyword>
<evidence type="ECO:0000256" key="3">
    <source>
        <dbReference type="ARBA" id="ARBA00022723"/>
    </source>
</evidence>
<keyword evidence="5" id="KW-0460">Magnesium</keyword>
<dbReference type="InterPro" id="IPR002716">
    <property type="entry name" value="PIN_dom"/>
</dbReference>
<dbReference type="SUPFAM" id="SSF88723">
    <property type="entry name" value="PIN domain-like"/>
    <property type="match status" value="1"/>
</dbReference>
<feature type="domain" description="PIN" evidence="6">
    <location>
        <begin position="10"/>
        <end position="134"/>
    </location>
</feature>
<keyword evidence="8" id="KW-1185">Reference proteome</keyword>
<dbReference type="InterPro" id="IPR029060">
    <property type="entry name" value="PIN-like_dom_sf"/>
</dbReference>
<reference evidence="7 8" key="1">
    <citation type="submission" date="2023-08" db="EMBL/GenBank/DDBJ databases">
        <title>Draft genome sequence of Thermococcus waiotapuensis WT1T, a thermophilic sulphur-dependent archaeon from order Thermococcales.</title>
        <authorList>
            <person name="Manners S.H."/>
            <person name="Carere C.R."/>
            <person name="Dhami M.K."/>
            <person name="Dobson R.C.J."/>
            <person name="Stott M.B."/>
        </authorList>
    </citation>
    <scope>NUCLEOTIDE SEQUENCE [LARGE SCALE GENOMIC DNA]</scope>
    <source>
        <strain evidence="7 8">WT1</strain>
    </source>
</reference>
<dbReference type="GO" id="GO:0016075">
    <property type="term" value="P:rRNA catabolic process"/>
    <property type="evidence" value="ECO:0007669"/>
    <property type="project" value="TreeGrafter"/>
</dbReference>
<dbReference type="EMBL" id="JAVDZE010000001">
    <property type="protein sequence ID" value="MDV3102981.1"/>
    <property type="molecule type" value="Genomic_DNA"/>
</dbReference>
<dbReference type="PANTHER" id="PTHR42188:SF1">
    <property type="entry name" value="23S RRNA-SPECIFIC ENDONUCLEASE VAPC20"/>
    <property type="match status" value="1"/>
</dbReference>
<feature type="binding site" evidence="5">
    <location>
        <position position="13"/>
    </location>
    <ligand>
        <name>Mg(2+)</name>
        <dbReference type="ChEBI" id="CHEBI:18420"/>
    </ligand>
</feature>
<dbReference type="Gene3D" id="3.40.50.1010">
    <property type="entry name" value="5'-nuclease"/>
    <property type="match status" value="1"/>
</dbReference>
<dbReference type="GO" id="GO:0004521">
    <property type="term" value="F:RNA endonuclease activity"/>
    <property type="evidence" value="ECO:0007669"/>
    <property type="project" value="InterPro"/>
</dbReference>
<dbReference type="Pfam" id="PF01850">
    <property type="entry name" value="PIN"/>
    <property type="match status" value="1"/>
</dbReference>
<name>A0AAE4T2Q7_9EURY</name>
<gene>
    <name evidence="5" type="primary">vapC</name>
    <name evidence="7" type="ORF">RBI02_00165</name>
</gene>
<dbReference type="PANTHER" id="PTHR42188">
    <property type="entry name" value="23S RRNA-SPECIFIC ENDONUCLEASE VAPC20"/>
    <property type="match status" value="1"/>
</dbReference>
<dbReference type="CDD" id="cd18680">
    <property type="entry name" value="PIN_MtVapC20-like"/>
    <property type="match status" value="1"/>
</dbReference>